<protein>
    <submittedName>
        <fullName evidence="1">Uncharacterized protein</fullName>
    </submittedName>
</protein>
<name>A0A8C5RTQ6_LATLA</name>
<dbReference type="Gene3D" id="3.90.310.10">
    <property type="entry name" value="ENV polyprotein, receptor-binding domain"/>
    <property type="match status" value="1"/>
</dbReference>
<dbReference type="Ensembl" id="ENSLLTT00000006414.1">
    <property type="protein sequence ID" value="ENSLLTP00000006169.1"/>
    <property type="gene ID" value="ENSLLTG00000004737.1"/>
</dbReference>
<keyword evidence="2" id="KW-1185">Reference proteome</keyword>
<dbReference type="InterPro" id="IPR018154">
    <property type="entry name" value="TLV/ENV_coat_polyprotein"/>
</dbReference>
<evidence type="ECO:0000313" key="2">
    <source>
        <dbReference type="Proteomes" id="UP000694406"/>
    </source>
</evidence>
<dbReference type="Pfam" id="PF00429">
    <property type="entry name" value="TLV_coat"/>
    <property type="match status" value="1"/>
</dbReference>
<organism evidence="1 2">
    <name type="scientific">Laticauda laticaudata</name>
    <name type="common">Blue-ringed sea krait</name>
    <name type="synonym">Blue-lipped sea krait</name>
    <dbReference type="NCBI Taxonomy" id="8630"/>
    <lineage>
        <taxon>Eukaryota</taxon>
        <taxon>Metazoa</taxon>
        <taxon>Chordata</taxon>
        <taxon>Craniata</taxon>
        <taxon>Vertebrata</taxon>
        <taxon>Euteleostomi</taxon>
        <taxon>Lepidosauria</taxon>
        <taxon>Squamata</taxon>
        <taxon>Bifurcata</taxon>
        <taxon>Unidentata</taxon>
        <taxon>Episquamata</taxon>
        <taxon>Toxicofera</taxon>
        <taxon>Serpentes</taxon>
        <taxon>Colubroidea</taxon>
        <taxon>Elapidae</taxon>
        <taxon>Laticaudinae</taxon>
        <taxon>Laticauda</taxon>
    </lineage>
</organism>
<dbReference type="SUPFAM" id="SSF49830">
    <property type="entry name" value="ENV polyprotein, receptor-binding domain"/>
    <property type="match status" value="1"/>
</dbReference>
<accession>A0A8C5RTQ6</accession>
<proteinExistence type="predicted"/>
<dbReference type="AlphaFoldDB" id="A0A8C5RTQ6"/>
<dbReference type="GeneTree" id="ENSGT01150000288413"/>
<evidence type="ECO:0000313" key="1">
    <source>
        <dbReference type="Ensembl" id="ENSLLTP00000006169.1"/>
    </source>
</evidence>
<sequence length="281" mass="31315">MSPSTPIQGSSWPPPRGPLYVCPGYKKEMAHRKKCRGDSAYFCADWDCVSMGEITWDPPLKNNFIMLKRTGEKIICVRNQRGVYQNCNPVKIYFTPQGKRYRGWQAGVTWGGRIFDKDGDPGNLFTIKLMLTPTEPPVPVGPKTILTDHEVPPPRPTDILEKGSPPSIGYTKIVIQLNFILPLKEKGTGGGRLGLVNDTNPNLTIACWFCYNVQPLYYEAAGLISPYNTSSDDTACRWKHGSQTLRSISGKGTCIGQVPTQYEQYCNTTYSEIDTTLLHTA</sequence>
<dbReference type="Proteomes" id="UP000694406">
    <property type="component" value="Unplaced"/>
</dbReference>
<reference evidence="1" key="1">
    <citation type="submission" date="2025-08" db="UniProtKB">
        <authorList>
            <consortium name="Ensembl"/>
        </authorList>
    </citation>
    <scope>IDENTIFICATION</scope>
</reference>
<dbReference type="InterPro" id="IPR008981">
    <property type="entry name" value="FMuLV_rcpt-bd"/>
</dbReference>
<reference evidence="1" key="2">
    <citation type="submission" date="2025-09" db="UniProtKB">
        <authorList>
            <consortium name="Ensembl"/>
        </authorList>
    </citation>
    <scope>IDENTIFICATION</scope>
</reference>